<protein>
    <recommendedName>
        <fullName evidence="3">STAS/SEC14 domain-containing protein</fullName>
    </recommendedName>
</protein>
<dbReference type="InterPro" id="IPR021866">
    <property type="entry name" value="SpoIIAA-like"/>
</dbReference>
<name>A0A100VWE9_9MYCO</name>
<evidence type="ECO:0000313" key="2">
    <source>
        <dbReference type="Proteomes" id="UP000069620"/>
    </source>
</evidence>
<dbReference type="Proteomes" id="UP000069620">
    <property type="component" value="Unassembled WGS sequence"/>
</dbReference>
<reference evidence="2" key="1">
    <citation type="journal article" date="2016" name="Genome Announc.">
        <title>Draft Genome Sequences of Five Rapidly Growing Mycobacterium Species, M. thermoresistibile, M. fortuitum subsp. acetamidolyticum, M. canariasense, M. brisbanense, and M. novocastrense.</title>
        <authorList>
            <person name="Katahira K."/>
            <person name="Ogura Y."/>
            <person name="Gotoh Y."/>
            <person name="Hayashi T."/>
        </authorList>
    </citation>
    <scope>NUCLEOTIDE SEQUENCE [LARGE SCALE GENOMIC DNA]</scope>
    <source>
        <strain evidence="2">JCM15654</strain>
    </source>
</reference>
<dbReference type="Gene3D" id="3.40.50.10600">
    <property type="entry name" value="SpoIIaa-like domains"/>
    <property type="match status" value="1"/>
</dbReference>
<dbReference type="SUPFAM" id="SSF52091">
    <property type="entry name" value="SpoIIaa-like"/>
    <property type="match status" value="1"/>
</dbReference>
<dbReference type="STRING" id="146020.RMCB_1367"/>
<dbReference type="InterPro" id="IPR038396">
    <property type="entry name" value="SpoIIAA-like_sf"/>
</dbReference>
<sequence>MVGDPSEERVMLDCTLDKENAIVVVRPESPLDRNDFVELGKLVDPQIEAEGDLAGLIIEAPTFPGWDSFGALVTHIRFVHDHHKHVKKVAVVTDSRLGDFAEHLAAHFVSAEIRKFSAGDVGEAQRWITGEA</sequence>
<evidence type="ECO:0000313" key="1">
    <source>
        <dbReference type="EMBL" id="GAS87271.1"/>
    </source>
</evidence>
<accession>A0A100VWE9</accession>
<dbReference type="Pfam" id="PF11964">
    <property type="entry name" value="SpoIIAA-like"/>
    <property type="match status" value="1"/>
</dbReference>
<proteinExistence type="predicted"/>
<reference evidence="2" key="2">
    <citation type="submission" date="2016-02" db="EMBL/GenBank/DDBJ databases">
        <title>Draft genome sequence of five rapidly growing Mycobacterium species.</title>
        <authorList>
            <person name="Katahira K."/>
            <person name="Gotou Y."/>
            <person name="Iida K."/>
            <person name="Ogura Y."/>
            <person name="Hayashi T."/>
        </authorList>
    </citation>
    <scope>NUCLEOTIDE SEQUENCE [LARGE SCALE GENOMIC DNA]</scope>
    <source>
        <strain evidence="2">JCM15654</strain>
    </source>
</reference>
<gene>
    <name evidence="1" type="ORF">RMCB_1367</name>
</gene>
<keyword evidence="2" id="KW-1185">Reference proteome</keyword>
<dbReference type="InterPro" id="IPR036513">
    <property type="entry name" value="STAS_dom_sf"/>
</dbReference>
<dbReference type="AlphaFoldDB" id="A0A100VWE9"/>
<evidence type="ECO:0008006" key="3">
    <source>
        <dbReference type="Google" id="ProtNLM"/>
    </source>
</evidence>
<organism evidence="1 2">
    <name type="scientific">Mycolicibacterium brisbanense</name>
    <dbReference type="NCBI Taxonomy" id="146020"/>
    <lineage>
        <taxon>Bacteria</taxon>
        <taxon>Bacillati</taxon>
        <taxon>Actinomycetota</taxon>
        <taxon>Actinomycetes</taxon>
        <taxon>Mycobacteriales</taxon>
        <taxon>Mycobacteriaceae</taxon>
        <taxon>Mycolicibacterium</taxon>
    </lineage>
</organism>
<comment type="caution">
    <text evidence="1">The sequence shown here is derived from an EMBL/GenBank/DDBJ whole genome shotgun (WGS) entry which is preliminary data.</text>
</comment>
<dbReference type="EMBL" id="BCSX01000018">
    <property type="protein sequence ID" value="GAS87271.1"/>
    <property type="molecule type" value="Genomic_DNA"/>
</dbReference>